<protein>
    <recommendedName>
        <fullName evidence="2">DUF4157 domain-containing protein</fullName>
    </recommendedName>
</protein>
<organism evidence="1">
    <name type="scientific">viral metagenome</name>
    <dbReference type="NCBI Taxonomy" id="1070528"/>
    <lineage>
        <taxon>unclassified sequences</taxon>
        <taxon>metagenomes</taxon>
        <taxon>organismal metagenomes</taxon>
    </lineage>
</organism>
<accession>A0A6C0BGG2</accession>
<evidence type="ECO:0000313" key="1">
    <source>
        <dbReference type="EMBL" id="QHS90488.1"/>
    </source>
</evidence>
<dbReference type="EMBL" id="MN739140">
    <property type="protein sequence ID" value="QHS90488.1"/>
    <property type="molecule type" value="Genomic_DNA"/>
</dbReference>
<name>A0A6C0BGG2_9ZZZZ</name>
<proteinExistence type="predicted"/>
<dbReference type="AlphaFoldDB" id="A0A6C0BGG2"/>
<reference evidence="1" key="1">
    <citation type="journal article" date="2020" name="Nature">
        <title>Giant virus diversity and host interactions through global metagenomics.</title>
        <authorList>
            <person name="Schulz F."/>
            <person name="Roux S."/>
            <person name="Paez-Espino D."/>
            <person name="Jungbluth S."/>
            <person name="Walsh D.A."/>
            <person name="Denef V.J."/>
            <person name="McMahon K.D."/>
            <person name="Konstantinidis K.T."/>
            <person name="Eloe-Fadrosh E.A."/>
            <person name="Kyrpides N.C."/>
            <person name="Woyke T."/>
        </authorList>
    </citation>
    <scope>NUCLEOTIDE SEQUENCE</scope>
    <source>
        <strain evidence="1">GVMAG-M-3300010354-11</strain>
    </source>
</reference>
<sequence length="232" mass="26805">MSKQDISARNAINIPQYIESYINAYETFTNYERNAIFELVSEANNKLKPSFTNVYTIPWKFCKLNIMIENGLPHTLGDTIIISSNLFSLPYLKALKTLIHEKVHVYQRYNKGKCEELYQLWGFVKYDYGVLLQGTRNNPDISSSIYGTKEGPIVQIYTKQIPSSLLDSQASLIQKSTNMVIFIDAEYLGFPSYIKQVEHPNEIMACMVPELVFEIEPSTEKEYTLLNWIRTN</sequence>
<evidence type="ECO:0008006" key="2">
    <source>
        <dbReference type="Google" id="ProtNLM"/>
    </source>
</evidence>